<dbReference type="Pfam" id="PF02627">
    <property type="entry name" value="CMD"/>
    <property type="match status" value="1"/>
</dbReference>
<gene>
    <name evidence="2" type="ORF">F0L74_12900</name>
</gene>
<protein>
    <submittedName>
        <fullName evidence="2">Carboxymuconolactone decarboxylase family protein</fullName>
    </submittedName>
</protein>
<keyword evidence="3" id="KW-1185">Reference proteome</keyword>
<evidence type="ECO:0000313" key="3">
    <source>
        <dbReference type="Proteomes" id="UP000324611"/>
    </source>
</evidence>
<dbReference type="RefSeq" id="WP_149838270.1">
    <property type="nucleotide sequence ID" value="NZ_VUOC01000002.1"/>
</dbReference>
<comment type="caution">
    <text evidence="2">The sequence shown here is derived from an EMBL/GenBank/DDBJ whole genome shotgun (WGS) entry which is preliminary data.</text>
</comment>
<proteinExistence type="predicted"/>
<reference evidence="2 3" key="2">
    <citation type="submission" date="2019-09" db="EMBL/GenBank/DDBJ databases">
        <authorList>
            <person name="Jin C."/>
        </authorList>
    </citation>
    <scope>NUCLEOTIDE SEQUENCE [LARGE SCALE GENOMIC DNA]</scope>
    <source>
        <strain evidence="2 3">BN140078</strain>
    </source>
</reference>
<dbReference type="PANTHER" id="PTHR35446:SF2">
    <property type="entry name" value="CARBOXYMUCONOLACTONE DECARBOXYLASE-LIKE DOMAIN-CONTAINING PROTEIN"/>
    <property type="match status" value="1"/>
</dbReference>
<dbReference type="AlphaFoldDB" id="A0A5B2VX84"/>
<accession>A0A5B2VX84</accession>
<evidence type="ECO:0000259" key="1">
    <source>
        <dbReference type="Pfam" id="PF02627"/>
    </source>
</evidence>
<dbReference type="GO" id="GO:0051920">
    <property type="term" value="F:peroxiredoxin activity"/>
    <property type="evidence" value="ECO:0007669"/>
    <property type="project" value="InterPro"/>
</dbReference>
<dbReference type="Proteomes" id="UP000324611">
    <property type="component" value="Unassembled WGS sequence"/>
</dbReference>
<dbReference type="InterPro" id="IPR029032">
    <property type="entry name" value="AhpD-like"/>
</dbReference>
<sequence>MKHFQIPGYADVSLQNRQYFDFYKKQLGSLPNLYAMLAHSDTGLDAYLRFHDHKQSLTIPEKEIIGLIVGTVNQSVYCLETHVMIARLNGFTDEEIREVKGGSARFNERYHALAQLVFNIMSTKGHPASTQLEVFFEAGYTNESLVDVMLCIGDNMITNLLSCTMQVPSDFSPGQV</sequence>
<dbReference type="SUPFAM" id="SSF69118">
    <property type="entry name" value="AhpD-like"/>
    <property type="match status" value="1"/>
</dbReference>
<evidence type="ECO:0000313" key="2">
    <source>
        <dbReference type="EMBL" id="KAA2243394.1"/>
    </source>
</evidence>
<dbReference type="EMBL" id="VUOC01000002">
    <property type="protein sequence ID" value="KAA2243394.1"/>
    <property type="molecule type" value="Genomic_DNA"/>
</dbReference>
<name>A0A5B2VX84_9BACT</name>
<dbReference type="Gene3D" id="1.20.1290.10">
    <property type="entry name" value="AhpD-like"/>
    <property type="match status" value="1"/>
</dbReference>
<reference evidence="2 3" key="1">
    <citation type="submission" date="2019-09" db="EMBL/GenBank/DDBJ databases">
        <title>Chitinophaga ginsengihumi sp. nov., isolated from soil of ginseng rhizosphere.</title>
        <authorList>
            <person name="Lee J."/>
        </authorList>
    </citation>
    <scope>NUCLEOTIDE SEQUENCE [LARGE SCALE GENOMIC DNA]</scope>
    <source>
        <strain evidence="2 3">BN140078</strain>
    </source>
</reference>
<organism evidence="2 3">
    <name type="scientific">Chitinophaga agrisoli</name>
    <dbReference type="NCBI Taxonomy" id="2607653"/>
    <lineage>
        <taxon>Bacteria</taxon>
        <taxon>Pseudomonadati</taxon>
        <taxon>Bacteroidota</taxon>
        <taxon>Chitinophagia</taxon>
        <taxon>Chitinophagales</taxon>
        <taxon>Chitinophagaceae</taxon>
        <taxon>Chitinophaga</taxon>
    </lineage>
</organism>
<feature type="domain" description="Carboxymuconolactone decarboxylase-like" evidence="1">
    <location>
        <begin position="50"/>
        <end position="99"/>
    </location>
</feature>
<dbReference type="InterPro" id="IPR003779">
    <property type="entry name" value="CMD-like"/>
</dbReference>
<dbReference type="PANTHER" id="PTHR35446">
    <property type="entry name" value="SI:CH211-175M2.5"/>
    <property type="match status" value="1"/>
</dbReference>